<dbReference type="CDD" id="cd06257">
    <property type="entry name" value="DnaJ"/>
    <property type="match status" value="1"/>
</dbReference>
<dbReference type="Gene3D" id="1.10.3680.10">
    <property type="entry name" value="TerB-like"/>
    <property type="match status" value="1"/>
</dbReference>
<dbReference type="Proteomes" id="UP001380290">
    <property type="component" value="Unassembled WGS sequence"/>
</dbReference>
<feature type="transmembrane region" description="Helical" evidence="2">
    <location>
        <begin position="6"/>
        <end position="28"/>
    </location>
</feature>
<dbReference type="SMART" id="SM00271">
    <property type="entry name" value="DnaJ"/>
    <property type="match status" value="1"/>
</dbReference>
<sequence length="254" mass="28539">MWWPSTLIGAGAGFAVASIPGALLGALLGQAMDRRLRLQGWDDMRERLGGRPALRDDEVLFVLLGRLAKSDGRVLEGHIQQARQEMARLELREPARQRAIAAFNRGKAGKDRFKTHLRRIRQQPHAAEGTLRACWRMVWADGKAGRHERELLLGWGEQLGLSRSQVQGLSLEYEPRKASQDGSVMTYATALRLLGVEPETEGDQVKQAYRRLLSRHHPDKLVGSGASEAKVREATEITRELHQAYAMIRKRRGL</sequence>
<dbReference type="InterPro" id="IPR029024">
    <property type="entry name" value="TerB-like"/>
</dbReference>
<dbReference type="Gene3D" id="1.10.287.110">
    <property type="entry name" value="DnaJ domain"/>
    <property type="match status" value="1"/>
</dbReference>
<protein>
    <submittedName>
        <fullName evidence="4">TerB family tellurite resistance protein</fullName>
    </submittedName>
</protein>
<dbReference type="Pfam" id="PF05099">
    <property type="entry name" value="TerB"/>
    <property type="match status" value="1"/>
</dbReference>
<dbReference type="PRINTS" id="PR00625">
    <property type="entry name" value="JDOMAIN"/>
</dbReference>
<name>A0ABU8QQA7_9PSED</name>
<keyword evidence="2" id="KW-1133">Transmembrane helix</keyword>
<keyword evidence="5" id="KW-1185">Reference proteome</keyword>
<evidence type="ECO:0000313" key="5">
    <source>
        <dbReference type="Proteomes" id="UP001380290"/>
    </source>
</evidence>
<accession>A0ABU8QQA7</accession>
<evidence type="ECO:0000256" key="1">
    <source>
        <dbReference type="ARBA" id="ARBA00023186"/>
    </source>
</evidence>
<comment type="caution">
    <text evidence="4">The sequence shown here is derived from an EMBL/GenBank/DDBJ whole genome shotgun (WGS) entry which is preliminary data.</text>
</comment>
<dbReference type="Pfam" id="PF00226">
    <property type="entry name" value="DnaJ"/>
    <property type="match status" value="1"/>
</dbReference>
<dbReference type="PROSITE" id="PS50076">
    <property type="entry name" value="DNAJ_2"/>
    <property type="match status" value="1"/>
</dbReference>
<dbReference type="EMBL" id="JBBHLC010000010">
    <property type="protein sequence ID" value="MEJ5862848.1"/>
    <property type="molecule type" value="Genomic_DNA"/>
</dbReference>
<keyword evidence="2" id="KW-0472">Membrane</keyword>
<feature type="domain" description="J" evidence="3">
    <location>
        <begin position="189"/>
        <end position="253"/>
    </location>
</feature>
<evidence type="ECO:0000313" key="4">
    <source>
        <dbReference type="EMBL" id="MEJ5862848.1"/>
    </source>
</evidence>
<dbReference type="InterPro" id="IPR036869">
    <property type="entry name" value="J_dom_sf"/>
</dbReference>
<dbReference type="InterPro" id="IPR007791">
    <property type="entry name" value="DjlA_N"/>
</dbReference>
<dbReference type="SUPFAM" id="SSF158682">
    <property type="entry name" value="TerB-like"/>
    <property type="match status" value="1"/>
</dbReference>
<reference evidence="4 5" key="1">
    <citation type="submission" date="2024-02" db="EMBL/GenBank/DDBJ databases">
        <title>Identification of pathogenicity and growth-promoting function of Pseudomonas putida variant.</title>
        <authorList>
            <person name="Sun J."/>
        </authorList>
    </citation>
    <scope>NUCLEOTIDE SEQUENCE [LARGE SCALE GENOMIC DNA]</scope>
    <source>
        <strain evidence="4 5">A03</strain>
    </source>
</reference>
<dbReference type="InterPro" id="IPR001623">
    <property type="entry name" value="DnaJ_domain"/>
</dbReference>
<dbReference type="RefSeq" id="WP_339598644.1">
    <property type="nucleotide sequence ID" value="NZ_JBBHLC010000010.1"/>
</dbReference>
<keyword evidence="1" id="KW-0143">Chaperone</keyword>
<evidence type="ECO:0000256" key="2">
    <source>
        <dbReference type="SAM" id="Phobius"/>
    </source>
</evidence>
<organism evidence="4 5">
    <name type="scientific">Pseudomonas farsensis</name>
    <dbReference type="NCBI Taxonomy" id="2745492"/>
    <lineage>
        <taxon>Bacteria</taxon>
        <taxon>Pseudomonadati</taxon>
        <taxon>Pseudomonadota</taxon>
        <taxon>Gammaproteobacteria</taxon>
        <taxon>Pseudomonadales</taxon>
        <taxon>Pseudomonadaceae</taxon>
        <taxon>Pseudomonas</taxon>
    </lineage>
</organism>
<gene>
    <name evidence="4" type="ORF">V7S98_06360</name>
</gene>
<dbReference type="SUPFAM" id="SSF46565">
    <property type="entry name" value="Chaperone J-domain"/>
    <property type="match status" value="1"/>
</dbReference>
<proteinExistence type="predicted"/>
<keyword evidence="2" id="KW-0812">Transmembrane</keyword>
<dbReference type="CDD" id="cd07316">
    <property type="entry name" value="terB_like_DjlA"/>
    <property type="match status" value="1"/>
</dbReference>
<evidence type="ECO:0000259" key="3">
    <source>
        <dbReference type="PROSITE" id="PS50076"/>
    </source>
</evidence>